<dbReference type="PROSITE" id="PS50097">
    <property type="entry name" value="BTB"/>
    <property type="match status" value="2"/>
</dbReference>
<dbReference type="GO" id="GO:0007264">
    <property type="term" value="P:small GTPase-mediated signal transduction"/>
    <property type="evidence" value="ECO:0007669"/>
    <property type="project" value="InterPro"/>
</dbReference>
<evidence type="ECO:0000256" key="1">
    <source>
        <dbReference type="ARBA" id="ARBA00022741"/>
    </source>
</evidence>
<dbReference type="GO" id="GO:0003924">
    <property type="term" value="F:GTPase activity"/>
    <property type="evidence" value="ECO:0007669"/>
    <property type="project" value="InterPro"/>
</dbReference>
<dbReference type="SUPFAM" id="SSF52540">
    <property type="entry name" value="P-loop containing nucleoside triphosphate hydrolases"/>
    <property type="match status" value="1"/>
</dbReference>
<feature type="domain" description="BTB" evidence="3">
    <location>
        <begin position="263"/>
        <end position="293"/>
    </location>
</feature>
<dbReference type="Proteomes" id="UP001283361">
    <property type="component" value="Unassembled WGS sequence"/>
</dbReference>
<dbReference type="SMART" id="SM00175">
    <property type="entry name" value="RAB"/>
    <property type="match status" value="1"/>
</dbReference>
<evidence type="ECO:0000313" key="4">
    <source>
        <dbReference type="EMBL" id="KAK3791334.1"/>
    </source>
</evidence>
<accession>A0AAE1ANZ2</accession>
<dbReference type="SMART" id="SM00174">
    <property type="entry name" value="RHO"/>
    <property type="match status" value="1"/>
</dbReference>
<dbReference type="CDD" id="cd18499">
    <property type="entry name" value="BACK_RHOBTB"/>
    <property type="match status" value="1"/>
</dbReference>
<dbReference type="Pfam" id="PF00071">
    <property type="entry name" value="Ras"/>
    <property type="match status" value="1"/>
</dbReference>
<dbReference type="InterPro" id="IPR011333">
    <property type="entry name" value="SKP1/BTB/POZ_sf"/>
</dbReference>
<sequence length="755" mass="86149">MVNQALSGFEEIIKCVIVGDSGVGKTCLTCSYACNTKYDLRKLVRTHQATVWATDHYQKDREVLDRSWCDLDGCQVSIRLWDTFGYHDKDRRFAYRGADVIVMCFSLLVPNTLRNIRRIWHPEARRLSPNTPIVLCGTQADLRYLCVDEKYINMEKGLLYRNISPSDMIPSSSGREVARELGAPYYETSVLTQYGVQDVFLNAARVALLERRKLKFWNTQLRRIQRPHTQPPMNFPMPAPPKVKVLLAQPCSISTLINNRSECDVTFLVGARTVEAHRICLAVASKFFEDLFSLESLAKLPPARRRKKKKSDNSNCYDDEKLRTKFPARFFPNSSVSSEHDYLLPDSDLDSLSTTDTEYESSVGGGVSGSADSCGGMGSGSGGLLSSSGLSSRRTYHRQFPLVIPYDHPAVETIEIRFEEDEVNVSHKSLKTYIRMNEQISARAFMVVLEYLYTGSLRPFEVKLEEIRNTAELLQLTDLVIVVDNMKSSQDFLNIEMDKQFHVARIVKIRELALDRGFLSDISFEVDNGIVSAHKALLMGHCEMMYAMFNNDFIESASDVIPFPDINAETFGTVQEYLYTGETPRSLCNSSNYNLNSAVDCVALIELSNRLCLPRLMSMVEVAVVEQLQSCYDSREEMLQDALSLVEPAKLYNANQLLRFCLFTLSTNFSDVQAHFHKLFLTLPEETRDLVELQRWPPAWYLKEKEQYERLHQNNGSGGRKQRTFVVQEYDSRCGCLCFSRRGRHRFRESVEVPL</sequence>
<dbReference type="PRINTS" id="PR00449">
    <property type="entry name" value="RASTRNSFRMNG"/>
</dbReference>
<dbReference type="Pfam" id="PF00651">
    <property type="entry name" value="BTB"/>
    <property type="match status" value="2"/>
</dbReference>
<dbReference type="InterPro" id="IPR005225">
    <property type="entry name" value="Small_GTP-bd"/>
</dbReference>
<evidence type="ECO:0000259" key="3">
    <source>
        <dbReference type="PROSITE" id="PS50097"/>
    </source>
</evidence>
<dbReference type="Gene3D" id="3.30.710.10">
    <property type="entry name" value="Potassium Channel Kv1.1, Chain A"/>
    <property type="match status" value="3"/>
</dbReference>
<dbReference type="InterPro" id="IPR027417">
    <property type="entry name" value="P-loop_NTPase"/>
</dbReference>
<dbReference type="AlphaFoldDB" id="A0AAE1ANZ2"/>
<dbReference type="PROSITE" id="PS51420">
    <property type="entry name" value="RHO"/>
    <property type="match status" value="1"/>
</dbReference>
<dbReference type="NCBIfam" id="TIGR00231">
    <property type="entry name" value="small_GTP"/>
    <property type="match status" value="1"/>
</dbReference>
<dbReference type="InterPro" id="IPR003578">
    <property type="entry name" value="Small_GTPase_Rho"/>
</dbReference>
<evidence type="ECO:0000256" key="2">
    <source>
        <dbReference type="ARBA" id="ARBA00023134"/>
    </source>
</evidence>
<reference evidence="4" key="1">
    <citation type="journal article" date="2023" name="G3 (Bethesda)">
        <title>A reference genome for the long-term kleptoplast-retaining sea slug Elysia crispata morphotype clarki.</title>
        <authorList>
            <person name="Eastman K.E."/>
            <person name="Pendleton A.L."/>
            <person name="Shaikh M.A."/>
            <person name="Suttiyut T."/>
            <person name="Ogas R."/>
            <person name="Tomko P."/>
            <person name="Gavelis G."/>
            <person name="Widhalm J.R."/>
            <person name="Wisecaver J.H."/>
        </authorList>
    </citation>
    <scope>NUCLEOTIDE SEQUENCE</scope>
    <source>
        <strain evidence="4">ECLA1</strain>
    </source>
</reference>
<evidence type="ECO:0000313" key="5">
    <source>
        <dbReference type="Proteomes" id="UP001283361"/>
    </source>
</evidence>
<dbReference type="InterPro" id="IPR001806">
    <property type="entry name" value="Small_GTPase"/>
</dbReference>
<keyword evidence="2" id="KW-0342">GTP-binding</keyword>
<feature type="domain" description="BTB" evidence="3">
    <location>
        <begin position="520"/>
        <end position="587"/>
    </location>
</feature>
<dbReference type="PANTHER" id="PTHR24072">
    <property type="entry name" value="RHO FAMILY GTPASE"/>
    <property type="match status" value="1"/>
</dbReference>
<dbReference type="PROSITE" id="PS51419">
    <property type="entry name" value="RAB"/>
    <property type="match status" value="1"/>
</dbReference>
<comment type="caution">
    <text evidence="4">The sequence shown here is derived from an EMBL/GenBank/DDBJ whole genome shotgun (WGS) entry which is preliminary data.</text>
</comment>
<organism evidence="4 5">
    <name type="scientific">Elysia crispata</name>
    <name type="common">lettuce slug</name>
    <dbReference type="NCBI Taxonomy" id="231223"/>
    <lineage>
        <taxon>Eukaryota</taxon>
        <taxon>Metazoa</taxon>
        <taxon>Spiralia</taxon>
        <taxon>Lophotrochozoa</taxon>
        <taxon>Mollusca</taxon>
        <taxon>Gastropoda</taxon>
        <taxon>Heterobranchia</taxon>
        <taxon>Euthyneura</taxon>
        <taxon>Panpulmonata</taxon>
        <taxon>Sacoglossa</taxon>
        <taxon>Placobranchoidea</taxon>
        <taxon>Plakobranchidae</taxon>
        <taxon>Elysia</taxon>
    </lineage>
</organism>
<keyword evidence="1" id="KW-0547">Nucleotide-binding</keyword>
<dbReference type="SUPFAM" id="SSF54695">
    <property type="entry name" value="POZ domain"/>
    <property type="match status" value="2"/>
</dbReference>
<protein>
    <recommendedName>
        <fullName evidence="3">BTB domain-containing protein</fullName>
    </recommendedName>
</protein>
<name>A0AAE1ANZ2_9GAST</name>
<keyword evidence="5" id="KW-1185">Reference proteome</keyword>
<dbReference type="SMART" id="SM00173">
    <property type="entry name" value="RAS"/>
    <property type="match status" value="1"/>
</dbReference>
<gene>
    <name evidence="4" type="ORF">RRG08_012518</name>
</gene>
<dbReference type="GO" id="GO:0005525">
    <property type="term" value="F:GTP binding"/>
    <property type="evidence" value="ECO:0007669"/>
    <property type="project" value="UniProtKB-KW"/>
</dbReference>
<dbReference type="PROSITE" id="PS51421">
    <property type="entry name" value="RAS"/>
    <property type="match status" value="1"/>
</dbReference>
<dbReference type="EMBL" id="JAWDGP010001473">
    <property type="protein sequence ID" value="KAK3791334.1"/>
    <property type="molecule type" value="Genomic_DNA"/>
</dbReference>
<dbReference type="Gene3D" id="3.40.50.300">
    <property type="entry name" value="P-loop containing nucleotide triphosphate hydrolases"/>
    <property type="match status" value="1"/>
</dbReference>
<dbReference type="InterPro" id="IPR000210">
    <property type="entry name" value="BTB/POZ_dom"/>
</dbReference>
<proteinExistence type="predicted"/>
<dbReference type="SMART" id="SM00225">
    <property type="entry name" value="BTB"/>
    <property type="match status" value="2"/>
</dbReference>